<feature type="transmembrane region" description="Helical" evidence="10">
    <location>
        <begin position="157"/>
        <end position="178"/>
    </location>
</feature>
<dbReference type="Gene3D" id="2.60.120.10">
    <property type="entry name" value="Jelly Rolls"/>
    <property type="match status" value="1"/>
</dbReference>
<sequence>MDMHGASKKALSPLQFTPSERVIIESCGPDAAAAAIDSHRMSTKISSATSATLHLPDVREQVGSFALHPAMPTITSNRILPVETIPVVSNPLVTDTTDAAAASPLLDASDGRLRRLLSYVFLQHRHENIEIYHATAATESFHWMIHPNSNFRKIWDVYIALLVIYVCIMTPLYMGFTFLDWSAFVVAEEVFDVCFALDMILSFRTGIYAFGEVRMDPMFVAHHYFKSWFIVDLTSNIPFQLFFTDGTGVSQQKSTVKFVKLQKLPKLLRFGILLKYMRQYAKYYKLLLTSSFMMLSMHCFAYVACRRRVVVTYRRRGRCAWAFVFNECDLVFCPSDSAFTIYSQSYYNVLLLYLGIAEASQFQATVYLASPIVKMKNSMYLLSIGVVVVGVVACALMFGNMLTLLLSWDQQNSTFRNRMDVISSEMKYYELPPDLQHRVKRNYDYLWINQRAYADMTLLNQPGLSKPLRTTIALHLYKDLLNTVPIFAGSDSKFLGKVCMALDTAVYLPGDVIIHKDDIGREMFIVRKGFVEVLTGDRALPVLHTERSPSTLSSSMRLSALGPGRIILHDGDFFGETALVAEVRRTNTVVAVTICDLNVLSKQAFNEILAEYPDFGAKMKQSVVSRQLANMNIRSATTKRKVETQLNTLVEKSLNRRRMSNTWRGVYKAKKMADKLKSIQEKATKADDKKADDTTSFKKRKTLIAQFLEKVPSKGNLLDLLPRGSNRSIGRSIGGILTARSTRRESKNKAMPVDEQNDEEQPQAASDAMPAPPVGGSDGHHNVEGDEGDALPTAPQRKRKMAAGDLVSRRLNAAEIQSSFVPFALLEINTMVMDIKQALDKVQKKMAVAHSHSDDDSDDDSDKGSRRHHSDGHEPELRSSYSKTARAAAAPGLTVEETAALQHLARLQLKSQEGEDESEPPPRRLPDDEENDVAAAPLSPEDAAALQQVEDMQTQQASFHGMGESMPDLTPDEDKSGSAAKRLAKKKKSKKH</sequence>
<evidence type="ECO:0000256" key="4">
    <source>
        <dbReference type="ARBA" id="ARBA00022989"/>
    </source>
</evidence>
<feature type="region of interest" description="Disordered" evidence="9">
    <location>
        <begin position="910"/>
        <end position="992"/>
    </location>
</feature>
<organism evidence="13 14">
    <name type="scientific">Aphanomyces stellatus</name>
    <dbReference type="NCBI Taxonomy" id="120398"/>
    <lineage>
        <taxon>Eukaryota</taxon>
        <taxon>Sar</taxon>
        <taxon>Stramenopiles</taxon>
        <taxon>Oomycota</taxon>
        <taxon>Saprolegniomycetes</taxon>
        <taxon>Saprolegniales</taxon>
        <taxon>Verrucalvaceae</taxon>
        <taxon>Aphanomyces</taxon>
    </lineage>
</organism>
<keyword evidence="8" id="KW-0407">Ion channel</keyword>
<feature type="transmembrane region" description="Helical" evidence="10">
    <location>
        <begin position="283"/>
        <end position="304"/>
    </location>
</feature>
<dbReference type="PANTHER" id="PTHR10217">
    <property type="entry name" value="VOLTAGE AND LIGAND GATED POTASSIUM CHANNEL"/>
    <property type="match status" value="1"/>
</dbReference>
<evidence type="ECO:0000313" key="12">
    <source>
        <dbReference type="EMBL" id="KAF0686235.1"/>
    </source>
</evidence>
<dbReference type="OrthoDB" id="421226at2759"/>
<evidence type="ECO:0000256" key="3">
    <source>
        <dbReference type="ARBA" id="ARBA00022692"/>
    </source>
</evidence>
<evidence type="ECO:0000256" key="10">
    <source>
        <dbReference type="SAM" id="Phobius"/>
    </source>
</evidence>
<gene>
    <name evidence="13" type="primary">Aste57867_21940</name>
    <name evidence="12" type="ORF">As57867_021871</name>
    <name evidence="13" type="ORF">ASTE57867_21940</name>
</gene>
<keyword evidence="6 10" id="KW-0472">Membrane</keyword>
<evidence type="ECO:0000256" key="7">
    <source>
        <dbReference type="ARBA" id="ARBA00023286"/>
    </source>
</evidence>
<feature type="region of interest" description="Disordered" evidence="9">
    <location>
        <begin position="729"/>
        <end position="802"/>
    </location>
</feature>
<evidence type="ECO:0000256" key="6">
    <source>
        <dbReference type="ARBA" id="ARBA00023136"/>
    </source>
</evidence>
<dbReference type="InterPro" id="IPR014710">
    <property type="entry name" value="RmlC-like_jellyroll"/>
</dbReference>
<feature type="transmembrane region" description="Helical" evidence="10">
    <location>
        <begin position="380"/>
        <end position="408"/>
    </location>
</feature>
<dbReference type="Gene3D" id="1.10.287.630">
    <property type="entry name" value="Helix hairpin bin"/>
    <property type="match status" value="1"/>
</dbReference>
<dbReference type="SMART" id="SM00100">
    <property type="entry name" value="cNMP"/>
    <property type="match status" value="1"/>
</dbReference>
<dbReference type="EMBL" id="CAADRA010007038">
    <property type="protein sequence ID" value="VFT98608.1"/>
    <property type="molecule type" value="Genomic_DNA"/>
</dbReference>
<evidence type="ECO:0000256" key="9">
    <source>
        <dbReference type="SAM" id="MobiDB-lite"/>
    </source>
</evidence>
<keyword evidence="3 10" id="KW-0812">Transmembrane</keyword>
<keyword evidence="14" id="KW-1185">Reference proteome</keyword>
<dbReference type="Proteomes" id="UP000332933">
    <property type="component" value="Unassembled WGS sequence"/>
</dbReference>
<reference evidence="13 14" key="1">
    <citation type="submission" date="2019-03" db="EMBL/GenBank/DDBJ databases">
        <authorList>
            <person name="Gaulin E."/>
            <person name="Dumas B."/>
        </authorList>
    </citation>
    <scope>NUCLEOTIDE SEQUENCE [LARGE SCALE GENOMIC DNA]</scope>
    <source>
        <strain evidence="13">CBS 568.67</strain>
    </source>
</reference>
<dbReference type="InterPro" id="IPR050818">
    <property type="entry name" value="KCNH_animal-type"/>
</dbReference>
<dbReference type="CDD" id="cd00038">
    <property type="entry name" value="CAP_ED"/>
    <property type="match status" value="1"/>
</dbReference>
<name>A0A485LIX5_9STRA</name>
<keyword evidence="5" id="KW-0406">Ion transport</keyword>
<dbReference type="Pfam" id="PF00027">
    <property type="entry name" value="cNMP_binding"/>
    <property type="match status" value="1"/>
</dbReference>
<evidence type="ECO:0000313" key="14">
    <source>
        <dbReference type="Proteomes" id="UP000332933"/>
    </source>
</evidence>
<protein>
    <submittedName>
        <fullName evidence="13">Aste57867_21940 protein</fullName>
    </submittedName>
</protein>
<dbReference type="SUPFAM" id="SSF51206">
    <property type="entry name" value="cAMP-binding domain-like"/>
    <property type="match status" value="1"/>
</dbReference>
<dbReference type="InterPro" id="IPR000595">
    <property type="entry name" value="cNMP-bd_dom"/>
</dbReference>
<dbReference type="EMBL" id="VJMH01007012">
    <property type="protein sequence ID" value="KAF0686235.1"/>
    <property type="molecule type" value="Genomic_DNA"/>
</dbReference>
<evidence type="ECO:0000256" key="1">
    <source>
        <dbReference type="ARBA" id="ARBA00004141"/>
    </source>
</evidence>
<dbReference type="InterPro" id="IPR018490">
    <property type="entry name" value="cNMP-bd_dom_sf"/>
</dbReference>
<dbReference type="AlphaFoldDB" id="A0A485LIX5"/>
<keyword evidence="4 10" id="KW-1133">Transmembrane helix</keyword>
<dbReference type="FunFam" id="1.10.287.630:FF:000001">
    <property type="entry name" value="Cyclic nucleotide-gated channel alpha 3"/>
    <property type="match status" value="1"/>
</dbReference>
<dbReference type="GO" id="GO:0005249">
    <property type="term" value="F:voltage-gated potassium channel activity"/>
    <property type="evidence" value="ECO:0007669"/>
    <property type="project" value="TreeGrafter"/>
</dbReference>
<keyword evidence="2" id="KW-0813">Transport</keyword>
<evidence type="ECO:0000256" key="2">
    <source>
        <dbReference type="ARBA" id="ARBA00022448"/>
    </source>
</evidence>
<evidence type="ECO:0000256" key="8">
    <source>
        <dbReference type="ARBA" id="ARBA00023303"/>
    </source>
</evidence>
<feature type="compositionally biased region" description="Basic residues" evidence="9">
    <location>
        <begin position="982"/>
        <end position="992"/>
    </location>
</feature>
<feature type="domain" description="Cyclic nucleotide-binding" evidence="11">
    <location>
        <begin position="486"/>
        <end position="626"/>
    </location>
</feature>
<feature type="region of interest" description="Disordered" evidence="9">
    <location>
        <begin position="846"/>
        <end position="891"/>
    </location>
</feature>
<evidence type="ECO:0000313" key="13">
    <source>
        <dbReference type="EMBL" id="VFT98608.1"/>
    </source>
</evidence>
<keyword evidence="7" id="KW-1071">Ligand-gated ion channel</keyword>
<evidence type="ECO:0000259" key="11">
    <source>
        <dbReference type="PROSITE" id="PS50042"/>
    </source>
</evidence>
<evidence type="ECO:0000256" key="5">
    <source>
        <dbReference type="ARBA" id="ARBA00023065"/>
    </source>
</evidence>
<dbReference type="GO" id="GO:0042391">
    <property type="term" value="P:regulation of membrane potential"/>
    <property type="evidence" value="ECO:0007669"/>
    <property type="project" value="TreeGrafter"/>
</dbReference>
<comment type="subcellular location">
    <subcellularLocation>
        <location evidence="1">Membrane</location>
        <topology evidence="1">Multi-pass membrane protein</topology>
    </subcellularLocation>
</comment>
<reference evidence="12" key="2">
    <citation type="submission" date="2019-06" db="EMBL/GenBank/DDBJ databases">
        <title>Genomics analysis of Aphanomyces spp. identifies a new class of oomycete effector associated with host adaptation.</title>
        <authorList>
            <person name="Gaulin E."/>
        </authorList>
    </citation>
    <scope>NUCLEOTIDE SEQUENCE</scope>
    <source>
        <strain evidence="12">CBS 578.67</strain>
    </source>
</reference>
<proteinExistence type="predicted"/>
<feature type="compositionally biased region" description="Low complexity" evidence="9">
    <location>
        <begin position="934"/>
        <end position="946"/>
    </location>
</feature>
<dbReference type="Gene3D" id="1.10.287.70">
    <property type="match status" value="1"/>
</dbReference>
<dbReference type="GO" id="GO:0005886">
    <property type="term" value="C:plasma membrane"/>
    <property type="evidence" value="ECO:0007669"/>
    <property type="project" value="TreeGrafter"/>
</dbReference>
<dbReference type="PROSITE" id="PS50042">
    <property type="entry name" value="CNMP_BINDING_3"/>
    <property type="match status" value="1"/>
</dbReference>
<accession>A0A485LIX5</accession>
<dbReference type="SUPFAM" id="SSF81324">
    <property type="entry name" value="Voltage-gated potassium channels"/>
    <property type="match status" value="1"/>
</dbReference>
<dbReference type="PANTHER" id="PTHR10217:SF435">
    <property type="entry name" value="POTASSIUM VOLTAGE-GATED CHANNEL PROTEIN EAG"/>
    <property type="match status" value="1"/>
</dbReference>